<evidence type="ECO:0000256" key="2">
    <source>
        <dbReference type="ARBA" id="ARBA00023163"/>
    </source>
</evidence>
<reference evidence="5 6" key="1">
    <citation type="journal article" date="2025" name="Microbiol. Resour. Announc.">
        <title>Draft genome sequences for Neonectria magnoliae and Neonectria punicea, canker pathogens of Liriodendron tulipifera and Acer saccharum in West Virginia.</title>
        <authorList>
            <person name="Petronek H.M."/>
            <person name="Kasson M.T."/>
            <person name="Metheny A.M."/>
            <person name="Stauder C.M."/>
            <person name="Lovett B."/>
            <person name="Lynch S.C."/>
            <person name="Garnas J.R."/>
            <person name="Kasson L.R."/>
            <person name="Stajich J.E."/>
        </authorList>
    </citation>
    <scope>NUCLEOTIDE SEQUENCE [LARGE SCALE GENOMIC DNA]</scope>
    <source>
        <strain evidence="5 6">NRRL 64653</strain>
    </source>
</reference>
<name>A0ABR1GJH7_9HYPO</name>
<protein>
    <recommendedName>
        <fullName evidence="4">HMG box domain-containing protein</fullName>
    </recommendedName>
</protein>
<dbReference type="PANTHER" id="PTHR10270:SF161">
    <property type="entry name" value="SEX-DETERMINING REGION Y PROTEIN"/>
    <property type="match status" value="1"/>
</dbReference>
<dbReference type="CDD" id="cd01389">
    <property type="entry name" value="HMG-box_ROX1-like"/>
    <property type="match status" value="1"/>
</dbReference>
<dbReference type="Gene3D" id="1.10.30.10">
    <property type="entry name" value="High mobility group box domain"/>
    <property type="match status" value="1"/>
</dbReference>
<evidence type="ECO:0000259" key="4">
    <source>
        <dbReference type="PROSITE" id="PS50118"/>
    </source>
</evidence>
<keyword evidence="2" id="KW-0804">Transcription</keyword>
<dbReference type="EMBL" id="JAZAVJ010000350">
    <property type="protein sequence ID" value="KAK7398311.1"/>
    <property type="molecule type" value="Genomic_DNA"/>
</dbReference>
<proteinExistence type="predicted"/>
<feature type="domain" description="HMG box" evidence="4">
    <location>
        <begin position="123"/>
        <end position="191"/>
    </location>
</feature>
<evidence type="ECO:0000256" key="3">
    <source>
        <dbReference type="PROSITE-ProRule" id="PRU00267"/>
    </source>
</evidence>
<accession>A0ABR1GJH7</accession>
<keyword evidence="6" id="KW-1185">Reference proteome</keyword>
<dbReference type="PROSITE" id="PS50118">
    <property type="entry name" value="HMG_BOX_2"/>
    <property type="match status" value="1"/>
</dbReference>
<dbReference type="InterPro" id="IPR009071">
    <property type="entry name" value="HMG_box_dom"/>
</dbReference>
<gene>
    <name evidence="5" type="ORF">QQX98_012312</name>
</gene>
<evidence type="ECO:0000313" key="6">
    <source>
        <dbReference type="Proteomes" id="UP001498476"/>
    </source>
</evidence>
<sequence length="239" mass="27466">MSSDSQYPVEQLQVFWERMKADLNPFIYVLPIDGLTYRMLDDGAKEYIANKFMKHVTEDVIFCRDGSESDRYFLGPPRFFMAGSGMIVHPIGTDEAIWVKRPNDGLQHIMVVPPVLPNRCSKIPRPPNAYILYRKDRHRLIKASRPDIHNNDISRILGRAWNKESAEIRLKYKLRADEIKQALIEKHPDYRYRPRRSVDVRRRAAAHAAQSTSIDAFVHATADIVDADQAPGTVNPAQL</sequence>
<dbReference type="Proteomes" id="UP001498476">
    <property type="component" value="Unassembled WGS sequence"/>
</dbReference>
<dbReference type="SMART" id="SM00398">
    <property type="entry name" value="HMG"/>
    <property type="match status" value="1"/>
</dbReference>
<dbReference type="InterPro" id="IPR050140">
    <property type="entry name" value="SRY-related_HMG-box_TF-like"/>
</dbReference>
<keyword evidence="3" id="KW-0539">Nucleus</keyword>
<dbReference type="Pfam" id="PF00505">
    <property type="entry name" value="HMG_box"/>
    <property type="match status" value="1"/>
</dbReference>
<evidence type="ECO:0000256" key="1">
    <source>
        <dbReference type="ARBA" id="ARBA00023125"/>
    </source>
</evidence>
<dbReference type="PANTHER" id="PTHR10270">
    <property type="entry name" value="SOX TRANSCRIPTION FACTOR"/>
    <property type="match status" value="1"/>
</dbReference>
<keyword evidence="1 3" id="KW-0238">DNA-binding</keyword>
<evidence type="ECO:0000313" key="5">
    <source>
        <dbReference type="EMBL" id="KAK7398311.1"/>
    </source>
</evidence>
<dbReference type="SUPFAM" id="SSF47095">
    <property type="entry name" value="HMG-box"/>
    <property type="match status" value="1"/>
</dbReference>
<organism evidence="5 6">
    <name type="scientific">Neonectria punicea</name>
    <dbReference type="NCBI Taxonomy" id="979145"/>
    <lineage>
        <taxon>Eukaryota</taxon>
        <taxon>Fungi</taxon>
        <taxon>Dikarya</taxon>
        <taxon>Ascomycota</taxon>
        <taxon>Pezizomycotina</taxon>
        <taxon>Sordariomycetes</taxon>
        <taxon>Hypocreomycetidae</taxon>
        <taxon>Hypocreales</taxon>
        <taxon>Nectriaceae</taxon>
        <taxon>Neonectria</taxon>
    </lineage>
</organism>
<feature type="DNA-binding region" description="HMG box" evidence="3">
    <location>
        <begin position="123"/>
        <end position="191"/>
    </location>
</feature>
<dbReference type="InterPro" id="IPR036910">
    <property type="entry name" value="HMG_box_dom_sf"/>
</dbReference>
<comment type="caution">
    <text evidence="5">The sequence shown here is derived from an EMBL/GenBank/DDBJ whole genome shotgun (WGS) entry which is preliminary data.</text>
</comment>